<dbReference type="EMBL" id="FQWX01000015">
    <property type="protein sequence ID" value="SHH03671.1"/>
    <property type="molecule type" value="Genomic_DNA"/>
</dbReference>
<evidence type="ECO:0000313" key="2">
    <source>
        <dbReference type="Proteomes" id="UP000243255"/>
    </source>
</evidence>
<proteinExistence type="predicted"/>
<reference evidence="2" key="1">
    <citation type="submission" date="2016-11" db="EMBL/GenBank/DDBJ databases">
        <authorList>
            <person name="Varghese N."/>
            <person name="Submissions S."/>
        </authorList>
    </citation>
    <scope>NUCLEOTIDE SEQUENCE [LARGE SCALE GENOMIC DNA]</scope>
    <source>
        <strain evidence="2">DSM 2635</strain>
    </source>
</reference>
<accession>A0A1M5PPN7</accession>
<dbReference type="Proteomes" id="UP000243255">
    <property type="component" value="Unassembled WGS sequence"/>
</dbReference>
<keyword evidence="2" id="KW-1185">Reference proteome</keyword>
<name>A0A1M5PPN7_9FIRM</name>
<protein>
    <submittedName>
        <fullName evidence="1">Uncharacterized protein</fullName>
    </submittedName>
</protein>
<dbReference type="AlphaFoldDB" id="A0A1M5PPN7"/>
<gene>
    <name evidence="1" type="ORF">SAMN04488530_11541</name>
</gene>
<evidence type="ECO:0000313" key="1">
    <source>
        <dbReference type="EMBL" id="SHH03671.1"/>
    </source>
</evidence>
<organism evidence="1 2">
    <name type="scientific">Asaccharospora irregularis DSM 2635</name>
    <dbReference type="NCBI Taxonomy" id="1121321"/>
    <lineage>
        <taxon>Bacteria</taxon>
        <taxon>Bacillati</taxon>
        <taxon>Bacillota</taxon>
        <taxon>Clostridia</taxon>
        <taxon>Peptostreptococcales</taxon>
        <taxon>Peptostreptococcaceae</taxon>
        <taxon>Asaccharospora</taxon>
    </lineage>
</organism>
<sequence length="30" mass="3263">MMNALVEVAKNIKNVVESNLGGIGVKHKRI</sequence>